<dbReference type="AlphaFoldDB" id="A0A7J6UEV1"/>
<proteinExistence type="predicted"/>
<protein>
    <submittedName>
        <fullName evidence="1">Uncharacterized protein</fullName>
    </submittedName>
</protein>
<evidence type="ECO:0000313" key="1">
    <source>
        <dbReference type="EMBL" id="KAF4755772.1"/>
    </source>
</evidence>
<accession>A0A7J6UEV1</accession>
<organism evidence="1 2">
    <name type="scientific">Perkinsus olseni</name>
    <name type="common">Perkinsus atlanticus</name>
    <dbReference type="NCBI Taxonomy" id="32597"/>
    <lineage>
        <taxon>Eukaryota</taxon>
        <taxon>Sar</taxon>
        <taxon>Alveolata</taxon>
        <taxon>Perkinsozoa</taxon>
        <taxon>Perkinsea</taxon>
        <taxon>Perkinsida</taxon>
        <taxon>Perkinsidae</taxon>
        <taxon>Perkinsus</taxon>
    </lineage>
</organism>
<comment type="caution">
    <text evidence="1">The sequence shown here is derived from an EMBL/GenBank/DDBJ whole genome shotgun (WGS) entry which is preliminary data.</text>
</comment>
<evidence type="ECO:0000313" key="2">
    <source>
        <dbReference type="Proteomes" id="UP000574390"/>
    </source>
</evidence>
<dbReference type="SUPFAM" id="SSF53335">
    <property type="entry name" value="S-adenosyl-L-methionine-dependent methyltransferases"/>
    <property type="match status" value="1"/>
</dbReference>
<name>A0A7J6UEV1_PEROL</name>
<gene>
    <name evidence="1" type="ORF">FOZ62_023331</name>
</gene>
<dbReference type="PANTHER" id="PTHR14614">
    <property type="entry name" value="HEPATOCELLULAR CARCINOMA-ASSOCIATED ANTIGEN"/>
    <property type="match status" value="1"/>
</dbReference>
<dbReference type="InterPro" id="IPR019410">
    <property type="entry name" value="Methyltransf_16"/>
</dbReference>
<reference evidence="1 2" key="1">
    <citation type="submission" date="2020-04" db="EMBL/GenBank/DDBJ databases">
        <title>Perkinsus olseni comparative genomics.</title>
        <authorList>
            <person name="Bogema D.R."/>
        </authorList>
    </citation>
    <scope>NUCLEOTIDE SEQUENCE [LARGE SCALE GENOMIC DNA]</scope>
    <source>
        <strain evidence="1">ATCC PRA-205</strain>
    </source>
</reference>
<dbReference type="PANTHER" id="PTHR14614:SF132">
    <property type="entry name" value="PROTEIN-LYSINE METHYLTRANSFERASE C42C1.13"/>
    <property type="match status" value="1"/>
</dbReference>
<dbReference type="Gene3D" id="3.40.50.150">
    <property type="entry name" value="Vaccinia Virus protein VP39"/>
    <property type="match status" value="1"/>
</dbReference>
<dbReference type="EMBL" id="JABANM010000536">
    <property type="protein sequence ID" value="KAF4755772.1"/>
    <property type="molecule type" value="Genomic_DNA"/>
</dbReference>
<sequence>MASPDNYTVQNRMLRELHKERLARIESHSKKAFVKYGDEGLWLKELKGKALGTQRWASGDKFATMLGSRGRYEELDHFFQSCVNGVELGCGVGVAGLMLAKMKPELRMTLTDLPECIPLATENVDYNNLNDRVAVVPYSWGAPVDQFQANPPDLILATDVLYHHHLFDSFLCSLEAFAALRQDKSIKVAIAYQPRTGDDRNFVQNVLLPRLDNVSTVEYEDPEVGSSTRCVVFLGQMQVS</sequence>
<dbReference type="Proteomes" id="UP000574390">
    <property type="component" value="Unassembled WGS sequence"/>
</dbReference>
<dbReference type="CDD" id="cd02440">
    <property type="entry name" value="AdoMet_MTases"/>
    <property type="match status" value="1"/>
</dbReference>
<dbReference type="Pfam" id="PF10294">
    <property type="entry name" value="Methyltransf_16"/>
    <property type="match status" value="1"/>
</dbReference>
<dbReference type="InterPro" id="IPR029063">
    <property type="entry name" value="SAM-dependent_MTases_sf"/>
</dbReference>